<keyword evidence="4" id="KW-0479">Metal-binding</keyword>
<sequence length="252" mass="26611">MTDPTPWPWAGKGLKAIICDLDGVITDTAAVHSSAWKNLFDGFLKARAEETGEPFVPFTSDDYLQHVDGKPRYDGVRTFLASRGITLPEGTPDDSPDEQTVCGLGNRKNLEFNEVIRRDGVTVFDGAVEVVRRLRAEGMRAAVVSSSKNCGPVLASAGLSDLFEAQVDGISAVEKGLPGKPAPDTFIEGARMVGATPAESIMVEDAIVGVQAGRAGDFGLVIGIDRGLGEALLLENGAHVVVKDLGDFLSDA</sequence>
<evidence type="ECO:0000256" key="7">
    <source>
        <dbReference type="ARBA" id="ARBA00023277"/>
    </source>
</evidence>
<dbReference type="SFLD" id="SFLDS00003">
    <property type="entry name" value="Haloacid_Dehalogenase"/>
    <property type="match status" value="1"/>
</dbReference>
<dbReference type="STRING" id="69960.SAMN05421720_101273"/>
<dbReference type="SFLD" id="SFLDG01129">
    <property type="entry name" value="C1.5:_HAD__Beta-PGM__Phosphata"/>
    <property type="match status" value="1"/>
</dbReference>
<keyword evidence="11" id="KW-0378">Hydrolase</keyword>
<protein>
    <recommendedName>
        <fullName evidence="10">Beta-phosphoglucomutase</fullName>
        <ecNumber evidence="9">5.4.2.6</ecNumber>
    </recommendedName>
</protein>
<dbReference type="EC" id="5.4.2.6" evidence="9"/>
<evidence type="ECO:0000313" key="11">
    <source>
        <dbReference type="EMBL" id="SDD69490.1"/>
    </source>
</evidence>
<dbReference type="OrthoDB" id="414934at2"/>
<comment type="similarity">
    <text evidence="2">Belongs to the HAD-like hydrolase superfamily. CbbY/CbbZ/Gph/YieH family.</text>
</comment>
<dbReference type="InterPro" id="IPR010976">
    <property type="entry name" value="B-phosphoglucomutase_hydrolase"/>
</dbReference>
<evidence type="ECO:0000256" key="6">
    <source>
        <dbReference type="ARBA" id="ARBA00023235"/>
    </source>
</evidence>
<evidence type="ECO:0000256" key="3">
    <source>
        <dbReference type="ARBA" id="ARBA00022553"/>
    </source>
</evidence>
<dbReference type="GO" id="GO:0046872">
    <property type="term" value="F:metal ion binding"/>
    <property type="evidence" value="ECO:0007669"/>
    <property type="project" value="UniProtKB-KW"/>
</dbReference>
<keyword evidence="5" id="KW-0460">Magnesium</keyword>
<accession>A0A1G6WU74</accession>
<dbReference type="EMBL" id="FNAP01000001">
    <property type="protein sequence ID" value="SDD69490.1"/>
    <property type="molecule type" value="Genomic_DNA"/>
</dbReference>
<keyword evidence="12" id="KW-1185">Reference proteome</keyword>
<keyword evidence="6" id="KW-0413">Isomerase</keyword>
<proteinExistence type="inferred from homology"/>
<evidence type="ECO:0000256" key="1">
    <source>
        <dbReference type="ARBA" id="ARBA00001946"/>
    </source>
</evidence>
<dbReference type="Proteomes" id="UP000199412">
    <property type="component" value="Unassembled WGS sequence"/>
</dbReference>
<dbReference type="Pfam" id="PF00702">
    <property type="entry name" value="Hydrolase"/>
    <property type="match status" value="1"/>
</dbReference>
<reference evidence="11 12" key="1">
    <citation type="submission" date="2016-10" db="EMBL/GenBank/DDBJ databases">
        <authorList>
            <person name="de Groot N.N."/>
        </authorList>
    </citation>
    <scope>NUCLEOTIDE SEQUENCE [LARGE SCALE GENOMIC DNA]</scope>
    <source>
        <strain evidence="11 12">ATCC 700224</strain>
    </source>
</reference>
<dbReference type="GO" id="GO:0016787">
    <property type="term" value="F:hydrolase activity"/>
    <property type="evidence" value="ECO:0007669"/>
    <property type="project" value="UniProtKB-KW"/>
</dbReference>
<dbReference type="InterPro" id="IPR023198">
    <property type="entry name" value="PGP-like_dom2"/>
</dbReference>
<gene>
    <name evidence="11" type="ORF">SAMN05421720_101273</name>
</gene>
<keyword evidence="3" id="KW-0597">Phosphoprotein</keyword>
<dbReference type="NCBIfam" id="TIGR02009">
    <property type="entry name" value="PGMB-YQAB-SF"/>
    <property type="match status" value="1"/>
</dbReference>
<evidence type="ECO:0000313" key="12">
    <source>
        <dbReference type="Proteomes" id="UP000199412"/>
    </source>
</evidence>
<dbReference type="AlphaFoldDB" id="A0A1G6WU74"/>
<dbReference type="PANTHER" id="PTHR46193:SF18">
    <property type="entry name" value="HEXITOL PHOSPHATASE B"/>
    <property type="match status" value="1"/>
</dbReference>
<keyword evidence="7" id="KW-0119">Carbohydrate metabolism</keyword>
<evidence type="ECO:0000256" key="10">
    <source>
        <dbReference type="ARBA" id="ARBA00044991"/>
    </source>
</evidence>
<dbReference type="InterPro" id="IPR036412">
    <property type="entry name" value="HAD-like_sf"/>
</dbReference>
<dbReference type="RefSeq" id="WP_092780956.1">
    <property type="nucleotide sequence ID" value="NZ_FNAP01000001.1"/>
</dbReference>
<comment type="cofactor">
    <cofactor evidence="1">
        <name>Mg(2+)</name>
        <dbReference type="ChEBI" id="CHEBI:18420"/>
    </cofactor>
</comment>
<dbReference type="PANTHER" id="PTHR46193">
    <property type="entry name" value="6-PHOSPHOGLUCONATE PHOSPHATASE"/>
    <property type="match status" value="1"/>
</dbReference>
<dbReference type="SUPFAM" id="SSF56784">
    <property type="entry name" value="HAD-like"/>
    <property type="match status" value="1"/>
</dbReference>
<organism evidence="11 12">
    <name type="scientific">Rhodospira trueperi</name>
    <dbReference type="NCBI Taxonomy" id="69960"/>
    <lineage>
        <taxon>Bacteria</taxon>
        <taxon>Pseudomonadati</taxon>
        <taxon>Pseudomonadota</taxon>
        <taxon>Alphaproteobacteria</taxon>
        <taxon>Rhodospirillales</taxon>
        <taxon>Rhodospirillaceae</taxon>
        <taxon>Rhodospira</taxon>
    </lineage>
</organism>
<evidence type="ECO:0000256" key="4">
    <source>
        <dbReference type="ARBA" id="ARBA00022723"/>
    </source>
</evidence>
<evidence type="ECO:0000256" key="9">
    <source>
        <dbReference type="ARBA" id="ARBA00044968"/>
    </source>
</evidence>
<evidence type="ECO:0000256" key="5">
    <source>
        <dbReference type="ARBA" id="ARBA00022842"/>
    </source>
</evidence>
<dbReference type="InterPro" id="IPR051600">
    <property type="entry name" value="Beta-PGM-like"/>
</dbReference>
<evidence type="ECO:0000256" key="2">
    <source>
        <dbReference type="ARBA" id="ARBA00006171"/>
    </source>
</evidence>
<dbReference type="Gene3D" id="3.40.50.1000">
    <property type="entry name" value="HAD superfamily/HAD-like"/>
    <property type="match status" value="1"/>
</dbReference>
<dbReference type="Gene3D" id="1.10.150.240">
    <property type="entry name" value="Putative phosphatase, domain 2"/>
    <property type="match status" value="1"/>
</dbReference>
<evidence type="ECO:0000256" key="8">
    <source>
        <dbReference type="ARBA" id="ARBA00044926"/>
    </source>
</evidence>
<dbReference type="InterPro" id="IPR023214">
    <property type="entry name" value="HAD_sf"/>
</dbReference>
<name>A0A1G6WU74_9PROT</name>
<dbReference type="GO" id="GO:0008801">
    <property type="term" value="F:beta-phosphoglucomutase activity"/>
    <property type="evidence" value="ECO:0007669"/>
    <property type="project" value="UniProtKB-EC"/>
</dbReference>
<comment type="catalytic activity">
    <reaction evidence="8">
        <text>beta-D-glucose 1-phosphate = beta-D-glucose 6-phosphate</text>
        <dbReference type="Rhea" id="RHEA:20113"/>
        <dbReference type="ChEBI" id="CHEBI:57684"/>
        <dbReference type="ChEBI" id="CHEBI:58247"/>
        <dbReference type="EC" id="5.4.2.6"/>
    </reaction>
</comment>